<protein>
    <recommendedName>
        <fullName evidence="4">Lipoprotein</fullName>
    </recommendedName>
</protein>
<dbReference type="AlphaFoldDB" id="A0A6I6MRY5"/>
<sequence>MRWAFIALVAIGLAGCGEAAPNPYPEAAQARFEASCPSENAVCTCTWDKLTRTMTYEEYEAALARFRETGLMEPRVTRARTACVERHRE</sequence>
<accession>A0A6I6MRY5</accession>
<dbReference type="Proteomes" id="UP000431269">
    <property type="component" value="Chromosome"/>
</dbReference>
<feature type="chain" id="PRO_5026342237" description="Lipoprotein" evidence="1">
    <location>
        <begin position="20"/>
        <end position="89"/>
    </location>
</feature>
<organism evidence="2 3">
    <name type="scientific">Terricaulis silvestris</name>
    <dbReference type="NCBI Taxonomy" id="2686094"/>
    <lineage>
        <taxon>Bacteria</taxon>
        <taxon>Pseudomonadati</taxon>
        <taxon>Pseudomonadota</taxon>
        <taxon>Alphaproteobacteria</taxon>
        <taxon>Caulobacterales</taxon>
        <taxon>Caulobacteraceae</taxon>
        <taxon>Terricaulis</taxon>
    </lineage>
</organism>
<name>A0A6I6MRY5_9CAUL</name>
<evidence type="ECO:0000313" key="3">
    <source>
        <dbReference type="Proteomes" id="UP000431269"/>
    </source>
</evidence>
<feature type="signal peptide" evidence="1">
    <location>
        <begin position="1"/>
        <end position="19"/>
    </location>
</feature>
<reference evidence="3" key="1">
    <citation type="submission" date="2019-12" db="EMBL/GenBank/DDBJ databases">
        <title>Complete genome of Terracaulis silvestris 0127_4.</title>
        <authorList>
            <person name="Vieira S."/>
            <person name="Riedel T."/>
            <person name="Sproer C."/>
            <person name="Pascual J."/>
            <person name="Boedeker C."/>
            <person name="Overmann J."/>
        </authorList>
    </citation>
    <scope>NUCLEOTIDE SEQUENCE [LARGE SCALE GENOMIC DNA]</scope>
    <source>
        <strain evidence="3">0127_4</strain>
    </source>
</reference>
<dbReference type="RefSeq" id="WP_158765354.1">
    <property type="nucleotide sequence ID" value="NZ_CP047045.1"/>
</dbReference>
<dbReference type="EMBL" id="CP047045">
    <property type="protein sequence ID" value="QGZ94412.1"/>
    <property type="molecule type" value="Genomic_DNA"/>
</dbReference>
<keyword evidence="1" id="KW-0732">Signal</keyword>
<dbReference type="KEGG" id="tsv:DSM104635_01230"/>
<evidence type="ECO:0000256" key="1">
    <source>
        <dbReference type="SAM" id="SignalP"/>
    </source>
</evidence>
<keyword evidence="3" id="KW-1185">Reference proteome</keyword>
<evidence type="ECO:0008006" key="4">
    <source>
        <dbReference type="Google" id="ProtNLM"/>
    </source>
</evidence>
<gene>
    <name evidence="2" type="ORF">DSM104635_01230</name>
</gene>
<evidence type="ECO:0000313" key="2">
    <source>
        <dbReference type="EMBL" id="QGZ94412.1"/>
    </source>
</evidence>
<proteinExistence type="predicted"/>
<dbReference type="PROSITE" id="PS51257">
    <property type="entry name" value="PROKAR_LIPOPROTEIN"/>
    <property type="match status" value="1"/>
</dbReference>